<accession>A0A800MV62</accession>
<gene>
    <name evidence="1" type="ORF">KIS1582_3183</name>
</gene>
<protein>
    <submittedName>
        <fullName evidence="1">Uncharacterized protein</fullName>
    </submittedName>
</protein>
<dbReference type="Proteomes" id="UP000465778">
    <property type="component" value="Unassembled WGS sequence"/>
</dbReference>
<comment type="caution">
    <text evidence="1">The sequence shown here is derived from an EMBL/GenBank/DDBJ whole genome shotgun (WGS) entry which is preliminary data.</text>
</comment>
<name>A0A800MV62_CYTFI</name>
<dbReference type="AlphaFoldDB" id="A0A800MV62"/>
<reference evidence="1 2" key="1">
    <citation type="journal article" date="2020" name="G3 (Bethesda)">
        <title>Whole Genome Sequencing and Comparative Genomics of Two Nematicidal Bacillus Strains Reveals a Wide Range of Possible Virulence Factors.</title>
        <authorList>
            <person name="Susic N."/>
            <person name="Janezic S."/>
            <person name="Rupnik M."/>
            <person name="Geric Stare B."/>
        </authorList>
    </citation>
    <scope>NUCLEOTIDE SEQUENCE [LARGE SCALE GENOMIC DNA]</scope>
    <source>
        <strain evidence="1 2">I-1582</strain>
    </source>
</reference>
<evidence type="ECO:0000313" key="2">
    <source>
        <dbReference type="Proteomes" id="UP000465778"/>
    </source>
</evidence>
<organism evidence="1 2">
    <name type="scientific">Cytobacillus firmus</name>
    <name type="common">Bacillus firmus</name>
    <dbReference type="NCBI Taxonomy" id="1399"/>
    <lineage>
        <taxon>Bacteria</taxon>
        <taxon>Bacillati</taxon>
        <taxon>Bacillota</taxon>
        <taxon>Bacilli</taxon>
        <taxon>Bacillales</taxon>
        <taxon>Bacillaceae</taxon>
        <taxon>Cytobacillus</taxon>
    </lineage>
</organism>
<sequence>MVPIDIVNFTKKVNFFNNSNVLNKRLGILQDIELNLS</sequence>
<evidence type="ECO:0000313" key="1">
    <source>
        <dbReference type="EMBL" id="KAF0823037.1"/>
    </source>
</evidence>
<dbReference type="EMBL" id="VDEM01000040">
    <property type="protein sequence ID" value="KAF0823037.1"/>
    <property type="molecule type" value="Genomic_DNA"/>
</dbReference>
<proteinExistence type="predicted"/>